<reference evidence="2 3" key="1">
    <citation type="journal article" date="2013" name="Nat. Genet.">
        <title>The high-quality draft genome of peach (Prunus persica) identifies unique patterns of genetic diversity, domestication and genome evolution.</title>
        <authorList>
            <consortium name="International Peach Genome Initiative"/>
            <person name="Verde I."/>
            <person name="Abbott A.G."/>
            <person name="Scalabrin S."/>
            <person name="Jung S."/>
            <person name="Shu S."/>
            <person name="Marroni F."/>
            <person name="Zhebentyayeva T."/>
            <person name="Dettori M.T."/>
            <person name="Grimwood J."/>
            <person name="Cattonaro F."/>
            <person name="Zuccolo A."/>
            <person name="Rossini L."/>
            <person name="Jenkins J."/>
            <person name="Vendramin E."/>
            <person name="Meisel L.A."/>
            <person name="Decroocq V."/>
            <person name="Sosinski B."/>
            <person name="Prochnik S."/>
            <person name="Mitros T."/>
            <person name="Policriti A."/>
            <person name="Cipriani G."/>
            <person name="Dondini L."/>
            <person name="Ficklin S."/>
            <person name="Goodstein D.M."/>
            <person name="Xuan P."/>
            <person name="Del Fabbro C."/>
            <person name="Aramini V."/>
            <person name="Copetti D."/>
            <person name="Gonzalez S."/>
            <person name="Horner D.S."/>
            <person name="Falchi R."/>
            <person name="Lucas S."/>
            <person name="Mica E."/>
            <person name="Maldonado J."/>
            <person name="Lazzari B."/>
            <person name="Bielenberg D."/>
            <person name="Pirona R."/>
            <person name="Miculan M."/>
            <person name="Barakat A."/>
            <person name="Testolin R."/>
            <person name="Stella A."/>
            <person name="Tartarini S."/>
            <person name="Tonutti P."/>
            <person name="Arus P."/>
            <person name="Orellana A."/>
            <person name="Wells C."/>
            <person name="Main D."/>
            <person name="Vizzotto G."/>
            <person name="Silva H."/>
            <person name="Salamini F."/>
            <person name="Schmutz J."/>
            <person name="Morgante M."/>
            <person name="Rokhsar D.S."/>
        </authorList>
    </citation>
    <scope>NUCLEOTIDE SEQUENCE [LARGE SCALE GENOMIC DNA]</scope>
    <source>
        <strain evidence="3">cv. Nemared</strain>
    </source>
</reference>
<proteinExistence type="predicted"/>
<organism evidence="2 3">
    <name type="scientific">Prunus persica</name>
    <name type="common">Peach</name>
    <name type="synonym">Amygdalus persica</name>
    <dbReference type="NCBI Taxonomy" id="3760"/>
    <lineage>
        <taxon>Eukaryota</taxon>
        <taxon>Viridiplantae</taxon>
        <taxon>Streptophyta</taxon>
        <taxon>Embryophyta</taxon>
        <taxon>Tracheophyta</taxon>
        <taxon>Spermatophyta</taxon>
        <taxon>Magnoliopsida</taxon>
        <taxon>eudicotyledons</taxon>
        <taxon>Gunneridae</taxon>
        <taxon>Pentapetalae</taxon>
        <taxon>rosids</taxon>
        <taxon>fabids</taxon>
        <taxon>Rosales</taxon>
        <taxon>Rosaceae</taxon>
        <taxon>Amygdaloideae</taxon>
        <taxon>Amygdaleae</taxon>
        <taxon>Prunus</taxon>
    </lineage>
</organism>
<name>A0A251NPD2_PRUPE</name>
<dbReference type="EMBL" id="CM007656">
    <property type="protein sequence ID" value="ONI01171.1"/>
    <property type="molecule type" value="Genomic_DNA"/>
</dbReference>
<keyword evidence="3" id="KW-1185">Reference proteome</keyword>
<evidence type="ECO:0000313" key="3">
    <source>
        <dbReference type="Proteomes" id="UP000006882"/>
    </source>
</evidence>
<dbReference type="AlphaFoldDB" id="A0A251NPD2"/>
<evidence type="ECO:0000256" key="1">
    <source>
        <dbReference type="SAM" id="MobiDB-lite"/>
    </source>
</evidence>
<gene>
    <name evidence="2" type="ORF">PRUPE_6G126000</name>
</gene>
<dbReference type="Gramene" id="ONI01171">
    <property type="protein sequence ID" value="ONI01171"/>
    <property type="gene ID" value="PRUPE_6G126000"/>
</dbReference>
<protein>
    <submittedName>
        <fullName evidence="2">Uncharacterized protein</fullName>
    </submittedName>
</protein>
<sequence length="76" mass="8779">MKGLWAKKQAKVKRSNSNQVEAEQPQKREEIVFCTLVLIEPTERIENPLKKNNKSSAPLSFNYFSIILHYLTCSVL</sequence>
<accession>A0A251NPD2</accession>
<evidence type="ECO:0000313" key="2">
    <source>
        <dbReference type="EMBL" id="ONI01171.1"/>
    </source>
</evidence>
<dbReference type="Proteomes" id="UP000006882">
    <property type="component" value="Chromosome G6"/>
</dbReference>
<feature type="region of interest" description="Disordered" evidence="1">
    <location>
        <begin position="1"/>
        <end position="24"/>
    </location>
</feature>